<evidence type="ECO:0000256" key="3">
    <source>
        <dbReference type="ARBA" id="ARBA00010617"/>
    </source>
</evidence>
<evidence type="ECO:0000256" key="5">
    <source>
        <dbReference type="ARBA" id="ARBA00022723"/>
    </source>
</evidence>
<dbReference type="PANTHER" id="PTHR46300">
    <property type="entry name" value="P450, PUTATIVE (EUROFUNG)-RELATED-RELATED"/>
    <property type="match status" value="1"/>
</dbReference>
<dbReference type="GO" id="GO:0020037">
    <property type="term" value="F:heme binding"/>
    <property type="evidence" value="ECO:0007669"/>
    <property type="project" value="InterPro"/>
</dbReference>
<proteinExistence type="inferred from homology"/>
<dbReference type="Gene3D" id="1.10.630.10">
    <property type="entry name" value="Cytochrome P450"/>
    <property type="match status" value="1"/>
</dbReference>
<dbReference type="InterPro" id="IPR050364">
    <property type="entry name" value="Cytochrome_P450_fung"/>
</dbReference>
<dbReference type="CDD" id="cd11065">
    <property type="entry name" value="CYP64-like"/>
    <property type="match status" value="1"/>
</dbReference>
<keyword evidence="7 9" id="KW-0408">Iron</keyword>
<dbReference type="Pfam" id="PF00067">
    <property type="entry name" value="p450"/>
    <property type="match status" value="1"/>
</dbReference>
<dbReference type="PROSITE" id="PS00086">
    <property type="entry name" value="CYTOCHROME_P450"/>
    <property type="match status" value="1"/>
</dbReference>
<dbReference type="InterPro" id="IPR017972">
    <property type="entry name" value="Cyt_P450_CS"/>
</dbReference>
<comment type="similarity">
    <text evidence="3 10">Belongs to the cytochrome P450 family.</text>
</comment>
<feature type="transmembrane region" description="Helical" evidence="11">
    <location>
        <begin position="6"/>
        <end position="24"/>
    </location>
</feature>
<evidence type="ECO:0000256" key="7">
    <source>
        <dbReference type="ARBA" id="ARBA00023004"/>
    </source>
</evidence>
<dbReference type="EMBL" id="JARJCN010000102">
    <property type="protein sequence ID" value="KAJ7075144.1"/>
    <property type="molecule type" value="Genomic_DNA"/>
</dbReference>
<dbReference type="SUPFAM" id="SSF48264">
    <property type="entry name" value="Cytochrome P450"/>
    <property type="match status" value="1"/>
</dbReference>
<name>A0AAD6TTL2_9AGAR</name>
<dbReference type="PRINTS" id="PR00385">
    <property type="entry name" value="P450"/>
</dbReference>
<dbReference type="PANTHER" id="PTHR46300:SF7">
    <property type="entry name" value="P450, PUTATIVE (EUROFUNG)-RELATED"/>
    <property type="match status" value="1"/>
</dbReference>
<gene>
    <name evidence="12" type="ORF">B0H15DRAFT_38629</name>
</gene>
<keyword evidence="13" id="KW-1185">Reference proteome</keyword>
<evidence type="ECO:0000256" key="10">
    <source>
        <dbReference type="RuleBase" id="RU000461"/>
    </source>
</evidence>
<evidence type="ECO:0000313" key="13">
    <source>
        <dbReference type="Proteomes" id="UP001222325"/>
    </source>
</evidence>
<keyword evidence="6 10" id="KW-0560">Oxidoreductase</keyword>
<evidence type="ECO:0000256" key="9">
    <source>
        <dbReference type="PIRSR" id="PIRSR602401-1"/>
    </source>
</evidence>
<accession>A0AAD6TTL2</accession>
<dbReference type="GO" id="GO:0004497">
    <property type="term" value="F:monooxygenase activity"/>
    <property type="evidence" value="ECO:0007669"/>
    <property type="project" value="UniProtKB-KW"/>
</dbReference>
<feature type="binding site" description="axial binding residue" evidence="9">
    <location>
        <position position="441"/>
    </location>
    <ligand>
        <name>heme</name>
        <dbReference type="ChEBI" id="CHEBI:30413"/>
    </ligand>
    <ligandPart>
        <name>Fe</name>
        <dbReference type="ChEBI" id="CHEBI:18248"/>
    </ligandPart>
</feature>
<evidence type="ECO:0000256" key="11">
    <source>
        <dbReference type="SAM" id="Phobius"/>
    </source>
</evidence>
<keyword evidence="11" id="KW-0472">Membrane</keyword>
<dbReference type="Proteomes" id="UP001222325">
    <property type="component" value="Unassembled WGS sequence"/>
</dbReference>
<organism evidence="12 13">
    <name type="scientific">Mycena belliarum</name>
    <dbReference type="NCBI Taxonomy" id="1033014"/>
    <lineage>
        <taxon>Eukaryota</taxon>
        <taxon>Fungi</taxon>
        <taxon>Dikarya</taxon>
        <taxon>Basidiomycota</taxon>
        <taxon>Agaricomycotina</taxon>
        <taxon>Agaricomycetes</taxon>
        <taxon>Agaricomycetidae</taxon>
        <taxon>Agaricales</taxon>
        <taxon>Marasmiineae</taxon>
        <taxon>Mycenaceae</taxon>
        <taxon>Mycena</taxon>
    </lineage>
</organism>
<comment type="caution">
    <text evidence="12">The sequence shown here is derived from an EMBL/GenBank/DDBJ whole genome shotgun (WGS) entry which is preliminary data.</text>
</comment>
<keyword evidence="4 9" id="KW-0349">Heme</keyword>
<dbReference type="GO" id="GO:0016705">
    <property type="term" value="F:oxidoreductase activity, acting on paired donors, with incorporation or reduction of molecular oxygen"/>
    <property type="evidence" value="ECO:0007669"/>
    <property type="project" value="InterPro"/>
</dbReference>
<reference evidence="12" key="1">
    <citation type="submission" date="2023-03" db="EMBL/GenBank/DDBJ databases">
        <title>Massive genome expansion in bonnet fungi (Mycena s.s.) driven by repeated elements and novel gene families across ecological guilds.</title>
        <authorList>
            <consortium name="Lawrence Berkeley National Laboratory"/>
            <person name="Harder C.B."/>
            <person name="Miyauchi S."/>
            <person name="Viragh M."/>
            <person name="Kuo A."/>
            <person name="Thoen E."/>
            <person name="Andreopoulos B."/>
            <person name="Lu D."/>
            <person name="Skrede I."/>
            <person name="Drula E."/>
            <person name="Henrissat B."/>
            <person name="Morin E."/>
            <person name="Kohler A."/>
            <person name="Barry K."/>
            <person name="LaButti K."/>
            <person name="Morin E."/>
            <person name="Salamov A."/>
            <person name="Lipzen A."/>
            <person name="Mereny Z."/>
            <person name="Hegedus B."/>
            <person name="Baldrian P."/>
            <person name="Stursova M."/>
            <person name="Weitz H."/>
            <person name="Taylor A."/>
            <person name="Grigoriev I.V."/>
            <person name="Nagy L.G."/>
            <person name="Martin F."/>
            <person name="Kauserud H."/>
        </authorList>
    </citation>
    <scope>NUCLEOTIDE SEQUENCE</scope>
    <source>
        <strain evidence="12">CBHHK173m</strain>
    </source>
</reference>
<evidence type="ECO:0000256" key="1">
    <source>
        <dbReference type="ARBA" id="ARBA00001971"/>
    </source>
</evidence>
<sequence>MDSDTLRLVCTGLFGASALYMLYLRCTRNPLPLPPGPPKLPLVGNLFSMPSHTEWETYWKWSQKYESDVIHLDAMGTSVVVLSSLEAAEDLLDKRSAIYSDRPQLHMLQLVGGYFMFALQRYGDTWRTHRRLFHNELNAVSARRFRALEIQHSHNLLRRILCTPDDYVEHLDYVLGGIMMTVAYGLDLAPQNDPYIELAHVALRVLSAAALPGRFLIDVIPSLKYVPPWFPGAEFQRKALGWKKMVDEMIDKPFAASKNVMANGIERPSFIASRLMSPDDAKGEAAQEVDIKQVAATIYATGTDTTRATLVMFLRGIIMNPDALRKAQQEIDAVVGPGQLPAFEDEEQLPYVTAVVKETLRWWPVSPMGVPHAVTEEDIYRGYRIPAGTIIIVNAWALLRDKTAYPEPEVFKPERFLLHGRLNPAVRDPADIIFGFGRRACPGRYMGWDSIWMIVASMLAVFDITKPIGADGKVIEPPSGHISELVTTPTPFKCSIKPRSKAAEELIRSTAVA</sequence>
<dbReference type="AlphaFoldDB" id="A0AAD6TTL2"/>
<dbReference type="InterPro" id="IPR002401">
    <property type="entry name" value="Cyt_P450_E_grp-I"/>
</dbReference>
<keyword evidence="11" id="KW-0812">Transmembrane</keyword>
<evidence type="ECO:0000256" key="4">
    <source>
        <dbReference type="ARBA" id="ARBA00022617"/>
    </source>
</evidence>
<dbReference type="InterPro" id="IPR036396">
    <property type="entry name" value="Cyt_P450_sf"/>
</dbReference>
<evidence type="ECO:0000313" key="12">
    <source>
        <dbReference type="EMBL" id="KAJ7075144.1"/>
    </source>
</evidence>
<keyword evidence="5 9" id="KW-0479">Metal-binding</keyword>
<evidence type="ECO:0000256" key="8">
    <source>
        <dbReference type="ARBA" id="ARBA00023033"/>
    </source>
</evidence>
<protein>
    <submittedName>
        <fullName evidence="12">Cytochrome P450</fullName>
    </submittedName>
</protein>
<comment type="pathway">
    <text evidence="2">Secondary metabolite biosynthesis.</text>
</comment>
<comment type="cofactor">
    <cofactor evidence="1 9">
        <name>heme</name>
        <dbReference type="ChEBI" id="CHEBI:30413"/>
    </cofactor>
</comment>
<dbReference type="PRINTS" id="PR00463">
    <property type="entry name" value="EP450I"/>
</dbReference>
<dbReference type="InterPro" id="IPR001128">
    <property type="entry name" value="Cyt_P450"/>
</dbReference>
<keyword evidence="11" id="KW-1133">Transmembrane helix</keyword>
<evidence type="ECO:0000256" key="2">
    <source>
        <dbReference type="ARBA" id="ARBA00005179"/>
    </source>
</evidence>
<dbReference type="GO" id="GO:0005506">
    <property type="term" value="F:iron ion binding"/>
    <property type="evidence" value="ECO:0007669"/>
    <property type="project" value="InterPro"/>
</dbReference>
<evidence type="ECO:0000256" key="6">
    <source>
        <dbReference type="ARBA" id="ARBA00023002"/>
    </source>
</evidence>
<keyword evidence="8 10" id="KW-0503">Monooxygenase</keyword>